<evidence type="ECO:0000313" key="4">
    <source>
        <dbReference type="Proteomes" id="UP001347796"/>
    </source>
</evidence>
<proteinExistence type="predicted"/>
<keyword evidence="1" id="KW-0732">Signal</keyword>
<protein>
    <recommendedName>
        <fullName evidence="2">WAP domain-containing protein</fullName>
    </recommendedName>
</protein>
<reference evidence="3 4" key="1">
    <citation type="submission" date="2024-01" db="EMBL/GenBank/DDBJ databases">
        <title>The genome of the rayed Mediterranean limpet Patella caerulea (Linnaeus, 1758).</title>
        <authorList>
            <person name="Anh-Thu Weber A."/>
            <person name="Halstead-Nussloch G."/>
        </authorList>
    </citation>
    <scope>NUCLEOTIDE SEQUENCE [LARGE SCALE GENOMIC DNA]</scope>
    <source>
        <strain evidence="3">AATW-2023a</strain>
        <tissue evidence="3">Whole specimen</tissue>
    </source>
</reference>
<evidence type="ECO:0000256" key="1">
    <source>
        <dbReference type="SAM" id="SignalP"/>
    </source>
</evidence>
<sequence length="101" mass="10837">MNTALFCLVLVCLAVGGSARPPAPSNDGCPAPVDPTLAPCTQNPTDLCKTDDDCSSEMTCCPGTCGAFCHEQQIQTQTVHIKFPFEDLLKKLFSPSFGQQW</sequence>
<dbReference type="AlphaFoldDB" id="A0AAN8J9N2"/>
<evidence type="ECO:0000259" key="2">
    <source>
        <dbReference type="Pfam" id="PF00095"/>
    </source>
</evidence>
<dbReference type="InterPro" id="IPR036645">
    <property type="entry name" value="Elafin-like_sf"/>
</dbReference>
<dbReference type="InterPro" id="IPR008197">
    <property type="entry name" value="WAP_dom"/>
</dbReference>
<dbReference type="GO" id="GO:0005576">
    <property type="term" value="C:extracellular region"/>
    <property type="evidence" value="ECO:0007669"/>
    <property type="project" value="InterPro"/>
</dbReference>
<feature type="signal peptide" evidence="1">
    <location>
        <begin position="1"/>
        <end position="19"/>
    </location>
</feature>
<dbReference type="EMBL" id="JAZGQO010000011">
    <property type="protein sequence ID" value="KAK6173626.1"/>
    <property type="molecule type" value="Genomic_DNA"/>
</dbReference>
<dbReference type="SUPFAM" id="SSF57256">
    <property type="entry name" value="Elafin-like"/>
    <property type="match status" value="1"/>
</dbReference>
<organism evidence="3 4">
    <name type="scientific">Patella caerulea</name>
    <name type="common">Rayed Mediterranean limpet</name>
    <dbReference type="NCBI Taxonomy" id="87958"/>
    <lineage>
        <taxon>Eukaryota</taxon>
        <taxon>Metazoa</taxon>
        <taxon>Spiralia</taxon>
        <taxon>Lophotrochozoa</taxon>
        <taxon>Mollusca</taxon>
        <taxon>Gastropoda</taxon>
        <taxon>Patellogastropoda</taxon>
        <taxon>Patelloidea</taxon>
        <taxon>Patellidae</taxon>
        <taxon>Patella</taxon>
    </lineage>
</organism>
<feature type="domain" description="WAP" evidence="2">
    <location>
        <begin position="28"/>
        <end position="70"/>
    </location>
</feature>
<dbReference type="GO" id="GO:0030414">
    <property type="term" value="F:peptidase inhibitor activity"/>
    <property type="evidence" value="ECO:0007669"/>
    <property type="project" value="InterPro"/>
</dbReference>
<evidence type="ECO:0000313" key="3">
    <source>
        <dbReference type="EMBL" id="KAK6173626.1"/>
    </source>
</evidence>
<dbReference type="Proteomes" id="UP001347796">
    <property type="component" value="Unassembled WGS sequence"/>
</dbReference>
<name>A0AAN8J9N2_PATCE</name>
<accession>A0AAN8J9N2</accession>
<gene>
    <name evidence="3" type="ORF">SNE40_017043</name>
</gene>
<keyword evidence="4" id="KW-1185">Reference proteome</keyword>
<feature type="chain" id="PRO_5042987179" description="WAP domain-containing protein" evidence="1">
    <location>
        <begin position="20"/>
        <end position="101"/>
    </location>
</feature>
<comment type="caution">
    <text evidence="3">The sequence shown here is derived from an EMBL/GenBank/DDBJ whole genome shotgun (WGS) entry which is preliminary data.</text>
</comment>
<dbReference type="Pfam" id="PF00095">
    <property type="entry name" value="WAP"/>
    <property type="match status" value="1"/>
</dbReference>